<accession>A0A438DCU5</accession>
<evidence type="ECO:0000313" key="3">
    <source>
        <dbReference type="Proteomes" id="UP000288805"/>
    </source>
</evidence>
<evidence type="ECO:0000313" key="2">
    <source>
        <dbReference type="EMBL" id="RVW33280.1"/>
    </source>
</evidence>
<feature type="region of interest" description="Disordered" evidence="1">
    <location>
        <begin position="1"/>
        <end position="22"/>
    </location>
</feature>
<evidence type="ECO:0008006" key="4">
    <source>
        <dbReference type="Google" id="ProtNLM"/>
    </source>
</evidence>
<dbReference type="EMBL" id="QGNW01001684">
    <property type="protein sequence ID" value="RVW33280.1"/>
    <property type="molecule type" value="Genomic_DNA"/>
</dbReference>
<evidence type="ECO:0000256" key="1">
    <source>
        <dbReference type="SAM" id="MobiDB-lite"/>
    </source>
</evidence>
<organism evidence="2 3">
    <name type="scientific">Vitis vinifera</name>
    <name type="common">Grape</name>
    <dbReference type="NCBI Taxonomy" id="29760"/>
    <lineage>
        <taxon>Eukaryota</taxon>
        <taxon>Viridiplantae</taxon>
        <taxon>Streptophyta</taxon>
        <taxon>Embryophyta</taxon>
        <taxon>Tracheophyta</taxon>
        <taxon>Spermatophyta</taxon>
        <taxon>Magnoliopsida</taxon>
        <taxon>eudicotyledons</taxon>
        <taxon>Gunneridae</taxon>
        <taxon>Pentapetalae</taxon>
        <taxon>rosids</taxon>
        <taxon>Vitales</taxon>
        <taxon>Vitaceae</taxon>
        <taxon>Viteae</taxon>
        <taxon>Vitis</taxon>
    </lineage>
</organism>
<sequence>MTVVTKDPLPTHDTRAIPPPPRGIHLIEHIEGDVFMMGWDGEAPQRSVHVPPLSPFIMFLEGYGLAHRDVQIVTQSGRVAHPPPVNRGSDHVQPLFIDVTCLGRKVSSVLLDNGSTLNVCSLVTAIALGFSPSDFRSSTQTIRAYDRTQRTVMGTLIAHVMIRPVRYSVLSRLFNLEDDSRDMVPMSFDQYSSTLVLNMMRGMSYISTWDWVAANMDHEFIFTVDHDIPYGLGYTPMERMHVTWHDCARTE</sequence>
<comment type="caution">
    <text evidence="2">The sequence shown here is derived from an EMBL/GenBank/DDBJ whole genome shotgun (WGS) entry which is preliminary data.</text>
</comment>
<reference evidence="2 3" key="1">
    <citation type="journal article" date="2018" name="PLoS Genet.">
        <title>Population sequencing reveals clonal diversity and ancestral inbreeding in the grapevine cultivar Chardonnay.</title>
        <authorList>
            <person name="Roach M.J."/>
            <person name="Johnson D.L."/>
            <person name="Bohlmann J."/>
            <person name="van Vuuren H.J."/>
            <person name="Jones S.J."/>
            <person name="Pretorius I.S."/>
            <person name="Schmidt S.A."/>
            <person name="Borneman A.R."/>
        </authorList>
    </citation>
    <scope>NUCLEOTIDE SEQUENCE [LARGE SCALE GENOMIC DNA]</scope>
    <source>
        <strain evidence="3">cv. Chardonnay</strain>
        <tissue evidence="2">Leaf</tissue>
    </source>
</reference>
<proteinExistence type="predicted"/>
<gene>
    <name evidence="2" type="ORF">CK203_107916</name>
</gene>
<dbReference type="Proteomes" id="UP000288805">
    <property type="component" value="Unassembled WGS sequence"/>
</dbReference>
<protein>
    <recommendedName>
        <fullName evidence="4">Retrotransposon gag domain-containing protein</fullName>
    </recommendedName>
</protein>
<name>A0A438DCU5_VITVI</name>
<dbReference type="AlphaFoldDB" id="A0A438DCU5"/>